<dbReference type="InterPro" id="IPR007130">
    <property type="entry name" value="DAGAT"/>
</dbReference>
<keyword evidence="4" id="KW-0256">Endoplasmic reticulum</keyword>
<dbReference type="EMBL" id="BJWL01000010">
    <property type="protein sequence ID" value="GFY94815.1"/>
    <property type="molecule type" value="Genomic_DNA"/>
</dbReference>
<dbReference type="PANTHER" id="PTHR22753">
    <property type="entry name" value="TRANSMEMBRANE PROTEIN 68"/>
    <property type="match status" value="1"/>
</dbReference>
<dbReference type="AlphaFoldDB" id="A0A7J0F7Z2"/>
<dbReference type="GO" id="GO:0005789">
    <property type="term" value="C:endoplasmic reticulum membrane"/>
    <property type="evidence" value="ECO:0007669"/>
    <property type="project" value="UniProtKB-SubCell"/>
</dbReference>
<name>A0A7J0F7Z2_9ERIC</name>
<comment type="subcellular location">
    <subcellularLocation>
        <location evidence="4">Endoplasmic reticulum membrane</location>
        <topology evidence="4">Multi-pass membrane protein</topology>
    </subcellularLocation>
</comment>
<dbReference type="GO" id="GO:0004144">
    <property type="term" value="F:diacylglycerol O-acyltransferase activity"/>
    <property type="evidence" value="ECO:0007669"/>
    <property type="project" value="UniProtKB-ARBA"/>
</dbReference>
<keyword evidence="3" id="KW-0012">Acyltransferase</keyword>
<proteinExistence type="inferred from homology"/>
<evidence type="ECO:0000256" key="4">
    <source>
        <dbReference type="RuleBase" id="RU367023"/>
    </source>
</evidence>
<gene>
    <name evidence="5" type="ORF">Acr_10g0002000</name>
</gene>
<dbReference type="EC" id="2.3.1.-" evidence="4"/>
<dbReference type="Pfam" id="PF03982">
    <property type="entry name" value="DAGAT"/>
    <property type="match status" value="1"/>
</dbReference>
<dbReference type="GO" id="GO:0019432">
    <property type="term" value="P:triglyceride biosynthetic process"/>
    <property type="evidence" value="ECO:0007669"/>
    <property type="project" value="UniProtKB-ARBA"/>
</dbReference>
<evidence type="ECO:0000256" key="3">
    <source>
        <dbReference type="ARBA" id="ARBA00023315"/>
    </source>
</evidence>
<keyword evidence="6" id="KW-1185">Reference proteome</keyword>
<evidence type="ECO:0000256" key="1">
    <source>
        <dbReference type="ARBA" id="ARBA00005420"/>
    </source>
</evidence>
<comment type="caution">
    <text evidence="5">The sequence shown here is derived from an EMBL/GenBank/DDBJ whole genome shotgun (WGS) entry which is preliminary data.</text>
</comment>
<dbReference type="CDD" id="cd07987">
    <property type="entry name" value="LPLAT_MGAT-like"/>
    <property type="match status" value="1"/>
</dbReference>
<evidence type="ECO:0000313" key="5">
    <source>
        <dbReference type="EMBL" id="GFY94815.1"/>
    </source>
</evidence>
<keyword evidence="2 4" id="KW-0808">Transferase</keyword>
<dbReference type="Proteomes" id="UP000585474">
    <property type="component" value="Unassembled WGS sequence"/>
</dbReference>
<dbReference type="OrthoDB" id="44277at2759"/>
<comment type="similarity">
    <text evidence="1 4">Belongs to the diacylglycerol acyltransferase family.</text>
</comment>
<organism evidence="5 6">
    <name type="scientific">Actinidia rufa</name>
    <dbReference type="NCBI Taxonomy" id="165716"/>
    <lineage>
        <taxon>Eukaryota</taxon>
        <taxon>Viridiplantae</taxon>
        <taxon>Streptophyta</taxon>
        <taxon>Embryophyta</taxon>
        <taxon>Tracheophyta</taxon>
        <taxon>Spermatophyta</taxon>
        <taxon>Magnoliopsida</taxon>
        <taxon>eudicotyledons</taxon>
        <taxon>Gunneridae</taxon>
        <taxon>Pentapetalae</taxon>
        <taxon>asterids</taxon>
        <taxon>Ericales</taxon>
        <taxon>Actinidiaceae</taxon>
        <taxon>Actinidia</taxon>
    </lineage>
</organism>
<accession>A0A7J0F7Z2</accession>
<sequence>MTKCRLFRTATSPVMFSTLEDGKIVRGLAGVPNEGPVLMVGYHMLLGMELIPLVEEFLMEKNVLVRGMAHPALFTPKVESQSHEFSLVDVLKVFGATPVTASNLFKLLSTKSHILLYPGGAREALHRKGETYKLFWPDQPEFVRMAARFGATIVPFGVIGEDDMAEGLRRALDKAVESSSYMVSGEVDSGRNGFGPSSRNSEKLVVDYNDLMRIPVLNDYIRKSNQEGTRLRTEMDGEIANQDFYFPGLLPKIPGRFYYLFGKPIQTKGRESMLKDKENAKELYLQIKSEVERNIAFLIRKREEDPYRSIINRTIYQATSVPTHQIPTFKP</sequence>
<protein>
    <recommendedName>
        <fullName evidence="4">Acyltransferase</fullName>
        <ecNumber evidence="4">2.3.1.-</ecNumber>
    </recommendedName>
</protein>
<dbReference type="PANTHER" id="PTHR22753:SF14">
    <property type="entry name" value="MONOACYLGLYCEROL_DIACYLGLYCEROL O-ACYLTRANSFERASE"/>
    <property type="match status" value="1"/>
</dbReference>
<reference evidence="5 6" key="1">
    <citation type="submission" date="2019-07" db="EMBL/GenBank/DDBJ databases">
        <title>De Novo Assembly of kiwifruit Actinidia rufa.</title>
        <authorList>
            <person name="Sugita-Konishi S."/>
            <person name="Sato K."/>
            <person name="Mori E."/>
            <person name="Abe Y."/>
            <person name="Kisaki G."/>
            <person name="Hamano K."/>
            <person name="Suezawa K."/>
            <person name="Otani M."/>
            <person name="Fukuda T."/>
            <person name="Manabe T."/>
            <person name="Gomi K."/>
            <person name="Tabuchi M."/>
            <person name="Akimitsu K."/>
            <person name="Kataoka I."/>
        </authorList>
    </citation>
    <scope>NUCLEOTIDE SEQUENCE [LARGE SCALE GENOMIC DNA]</scope>
    <source>
        <strain evidence="6">cv. Fuchu</strain>
    </source>
</reference>
<evidence type="ECO:0000256" key="2">
    <source>
        <dbReference type="ARBA" id="ARBA00022679"/>
    </source>
</evidence>
<evidence type="ECO:0000313" key="6">
    <source>
        <dbReference type="Proteomes" id="UP000585474"/>
    </source>
</evidence>